<gene>
    <name evidence="5" type="primary">pchR_2</name>
    <name evidence="5" type="ORF">VA7868_00464</name>
</gene>
<dbReference type="PANTHER" id="PTHR47893">
    <property type="entry name" value="REGULATORY PROTEIN PCHR"/>
    <property type="match status" value="1"/>
</dbReference>
<dbReference type="PROSITE" id="PS01124">
    <property type="entry name" value="HTH_ARAC_FAMILY_2"/>
    <property type="match status" value="1"/>
</dbReference>
<dbReference type="Pfam" id="PF12833">
    <property type="entry name" value="HTH_18"/>
    <property type="match status" value="1"/>
</dbReference>
<evidence type="ECO:0000256" key="2">
    <source>
        <dbReference type="ARBA" id="ARBA00023125"/>
    </source>
</evidence>
<dbReference type="GO" id="GO:0043565">
    <property type="term" value="F:sequence-specific DNA binding"/>
    <property type="evidence" value="ECO:0007669"/>
    <property type="project" value="InterPro"/>
</dbReference>
<proteinExistence type="predicted"/>
<accession>A0A1M5VPF1</accession>
<dbReference type="GO" id="GO:0003700">
    <property type="term" value="F:DNA-binding transcription factor activity"/>
    <property type="evidence" value="ECO:0007669"/>
    <property type="project" value="InterPro"/>
</dbReference>
<dbReference type="InterPro" id="IPR053142">
    <property type="entry name" value="PchR_regulatory_protein"/>
</dbReference>
<dbReference type="InterPro" id="IPR020449">
    <property type="entry name" value="Tscrpt_reg_AraC-type_HTH"/>
</dbReference>
<dbReference type="SUPFAM" id="SSF46689">
    <property type="entry name" value="Homeodomain-like"/>
    <property type="match status" value="2"/>
</dbReference>
<name>A0A1M5VPF1_9VIBR</name>
<dbReference type="InterPro" id="IPR018060">
    <property type="entry name" value="HTH_AraC"/>
</dbReference>
<sequence>MMEDVPYRIIVLSGNKTVLAQFCENLFDQPVKIIPVTLNRLVDRVIDIAPDVIVVDATYGRIHHLSATCQLLQKQMNSQQMAVPPVLAVIEGNCGQRGDVLRCGVVDCINYPFDVQEMMMRIEYSLLLLKAAHHGLTPYRSGDRFQALFSDLPEYHELANKTADYLRQHLAEPVTLTRLAQQMNTNRTTLSKAFKQAFSCTVFHWLYQCRMEKAAAYLLRTNFDIRQVAYRVGYPDANNFSTAFKKRFCCSPSEYRLRHQYGTAKRSGSGATQPAPV</sequence>
<keyword evidence="3" id="KW-0804">Transcription</keyword>
<dbReference type="Proteomes" id="UP000184608">
    <property type="component" value="Unassembled WGS sequence"/>
</dbReference>
<evidence type="ECO:0000313" key="5">
    <source>
        <dbReference type="EMBL" id="SHH76864.1"/>
    </source>
</evidence>
<reference evidence="5 6" key="1">
    <citation type="submission" date="2016-11" db="EMBL/GenBank/DDBJ databases">
        <authorList>
            <person name="Jaros S."/>
            <person name="Januszkiewicz K."/>
            <person name="Wedrychowicz H."/>
        </authorList>
    </citation>
    <scope>NUCLEOTIDE SEQUENCE [LARGE SCALE GENOMIC DNA]</scope>
    <source>
        <strain evidence="5 6">CECT 7868</strain>
    </source>
</reference>
<dbReference type="SUPFAM" id="SSF52172">
    <property type="entry name" value="CheY-like"/>
    <property type="match status" value="1"/>
</dbReference>
<evidence type="ECO:0000313" key="6">
    <source>
        <dbReference type="Proteomes" id="UP000184608"/>
    </source>
</evidence>
<dbReference type="InterPro" id="IPR011006">
    <property type="entry name" value="CheY-like_superfamily"/>
</dbReference>
<dbReference type="EMBL" id="FQXZ01000005">
    <property type="protein sequence ID" value="SHH76864.1"/>
    <property type="molecule type" value="Genomic_DNA"/>
</dbReference>
<dbReference type="InterPro" id="IPR009057">
    <property type="entry name" value="Homeodomain-like_sf"/>
</dbReference>
<dbReference type="AlphaFoldDB" id="A0A1M5VPF1"/>
<dbReference type="PANTHER" id="PTHR47893:SF1">
    <property type="entry name" value="REGULATORY PROTEIN PCHR"/>
    <property type="match status" value="1"/>
</dbReference>
<feature type="domain" description="HTH araC/xylS-type" evidence="4">
    <location>
        <begin position="160"/>
        <end position="258"/>
    </location>
</feature>
<keyword evidence="1" id="KW-0805">Transcription regulation</keyword>
<dbReference type="STRING" id="1216006.VA7868_00464"/>
<dbReference type="SMART" id="SM00342">
    <property type="entry name" value="HTH_ARAC"/>
    <property type="match status" value="1"/>
</dbReference>
<keyword evidence="6" id="KW-1185">Reference proteome</keyword>
<evidence type="ECO:0000256" key="3">
    <source>
        <dbReference type="ARBA" id="ARBA00023163"/>
    </source>
</evidence>
<dbReference type="OrthoDB" id="9803764at2"/>
<dbReference type="RefSeq" id="WP_084193189.1">
    <property type="nucleotide sequence ID" value="NZ_FQXZ01000005.1"/>
</dbReference>
<organism evidence="5 6">
    <name type="scientific">Vibrio aerogenes CECT 7868</name>
    <dbReference type="NCBI Taxonomy" id="1216006"/>
    <lineage>
        <taxon>Bacteria</taxon>
        <taxon>Pseudomonadati</taxon>
        <taxon>Pseudomonadota</taxon>
        <taxon>Gammaproteobacteria</taxon>
        <taxon>Vibrionales</taxon>
        <taxon>Vibrionaceae</taxon>
        <taxon>Vibrio</taxon>
    </lineage>
</organism>
<evidence type="ECO:0000256" key="1">
    <source>
        <dbReference type="ARBA" id="ARBA00023015"/>
    </source>
</evidence>
<dbReference type="Gene3D" id="1.10.10.60">
    <property type="entry name" value="Homeodomain-like"/>
    <property type="match status" value="1"/>
</dbReference>
<dbReference type="PRINTS" id="PR00032">
    <property type="entry name" value="HTHARAC"/>
</dbReference>
<evidence type="ECO:0000259" key="4">
    <source>
        <dbReference type="PROSITE" id="PS01124"/>
    </source>
</evidence>
<keyword evidence="2" id="KW-0238">DNA-binding</keyword>
<protein>
    <submittedName>
        <fullName evidence="5">Regulatory protein PchR</fullName>
    </submittedName>
</protein>